<name>A0A0A2V737_BEABA</name>
<protein>
    <submittedName>
        <fullName evidence="1">Uncharacterized protein</fullName>
    </submittedName>
</protein>
<dbReference type="HOGENOM" id="CLU_2003494_0_0_1"/>
<reference evidence="1 2" key="1">
    <citation type="submission" date="2012-10" db="EMBL/GenBank/DDBJ databases">
        <title>Genome sequencing and analysis of entomopathogenic fungi Beauveria bassiana D1-5.</title>
        <authorList>
            <person name="Li Q."/>
            <person name="Wang L."/>
            <person name="Zhang Z."/>
            <person name="Wang Q."/>
            <person name="Ren J."/>
            <person name="Wang M."/>
            <person name="Xu W."/>
            <person name="Wang J."/>
            <person name="Lu Y."/>
            <person name="Du Q."/>
            <person name="Sun Z."/>
        </authorList>
    </citation>
    <scope>NUCLEOTIDE SEQUENCE [LARGE SCALE GENOMIC DNA]</scope>
    <source>
        <strain evidence="1 2">D1-5</strain>
    </source>
</reference>
<comment type="caution">
    <text evidence="1">The sequence shown here is derived from an EMBL/GenBank/DDBJ whole genome shotgun (WGS) entry which is preliminary data.</text>
</comment>
<dbReference type="AlphaFoldDB" id="A0A0A2V737"/>
<gene>
    <name evidence="1" type="ORF">BBAD15_g11477</name>
</gene>
<sequence>MNGCAGCFSGRFTTAITGATRFPQICCSTPIPLEGALSWLPAELVAYFERKQLESNSPNPRDCPQPRVRRVSPTQQFCGRSRPVFPMQSMDMYFVQSGRAHDGMCPDDPLQNEVQTMAKREGTW</sequence>
<organism evidence="1 2">
    <name type="scientific">Beauveria bassiana D1-5</name>
    <dbReference type="NCBI Taxonomy" id="1245745"/>
    <lineage>
        <taxon>Eukaryota</taxon>
        <taxon>Fungi</taxon>
        <taxon>Dikarya</taxon>
        <taxon>Ascomycota</taxon>
        <taxon>Pezizomycotina</taxon>
        <taxon>Sordariomycetes</taxon>
        <taxon>Hypocreomycetidae</taxon>
        <taxon>Hypocreales</taxon>
        <taxon>Cordycipitaceae</taxon>
        <taxon>Beauveria</taxon>
    </lineage>
</organism>
<proteinExistence type="predicted"/>
<accession>A0A0A2V737</accession>
<dbReference type="Proteomes" id="UP000030106">
    <property type="component" value="Unassembled WGS sequence"/>
</dbReference>
<evidence type="ECO:0000313" key="1">
    <source>
        <dbReference type="EMBL" id="KGQ03313.1"/>
    </source>
</evidence>
<evidence type="ECO:0000313" key="2">
    <source>
        <dbReference type="Proteomes" id="UP000030106"/>
    </source>
</evidence>
<dbReference type="EMBL" id="ANFO01001245">
    <property type="protein sequence ID" value="KGQ03313.1"/>
    <property type="molecule type" value="Genomic_DNA"/>
</dbReference>